<proteinExistence type="inferred from homology"/>
<dbReference type="EC" id="1.8.1.9" evidence="7"/>
<evidence type="ECO:0000313" key="10">
    <source>
        <dbReference type="EMBL" id="WZL68866.1"/>
    </source>
</evidence>
<dbReference type="EMBL" id="CP121687">
    <property type="protein sequence ID" value="WZL68866.1"/>
    <property type="molecule type" value="Genomic_DNA"/>
</dbReference>
<dbReference type="InterPro" id="IPR005982">
    <property type="entry name" value="Thioredox_Rdtase"/>
</dbReference>
<dbReference type="Proteomes" id="UP001486565">
    <property type="component" value="Chromosome"/>
</dbReference>
<evidence type="ECO:0000256" key="4">
    <source>
        <dbReference type="ARBA" id="ARBA00023002"/>
    </source>
</evidence>
<keyword evidence="4 7" id="KW-0560">Oxidoreductase</keyword>
<evidence type="ECO:0000256" key="3">
    <source>
        <dbReference type="ARBA" id="ARBA00022827"/>
    </source>
</evidence>
<reference evidence="10 11" key="1">
    <citation type="submission" date="2023-03" db="EMBL/GenBank/DDBJ databases">
        <title>Novel Species.</title>
        <authorList>
            <person name="Ma S."/>
        </authorList>
    </citation>
    <scope>NUCLEOTIDE SEQUENCE [LARGE SCALE GENOMIC DNA]</scope>
    <source>
        <strain evidence="10 11">LIND6LT2</strain>
    </source>
</reference>
<gene>
    <name evidence="10" type="primary">trxB</name>
    <name evidence="10" type="ORF">QBE51_08490</name>
</gene>
<sequence>MYDMIIIGAGPAGMAAAIYAGRAKLNAIMFEKEFPGGQVTKTYEVANYPGIADVIGPELAIKMQAHAKEYGIEPIVEEVIEIEINDKIKKVRTNKNTYEAKTLLLGMGATWRELGVPGEKKLKARGVSYCATCDGAFFNGKNTVVVGGGNTGVEDAILLAKFSPKVYVVQDLPNLTAQKILQDNLYSLKNVEVLTNHQVLEIIGEDSVQGIKVKNKETGEERVLDVEGVFVAVGMTPNSELAKGKVETNEWGYIKANENCETNIPGVYAIGDIRDKKLRQIITATADGAIAVAAAEKYIIENP</sequence>
<evidence type="ECO:0000256" key="7">
    <source>
        <dbReference type="RuleBase" id="RU003880"/>
    </source>
</evidence>
<evidence type="ECO:0000256" key="6">
    <source>
        <dbReference type="ARBA" id="ARBA00023284"/>
    </source>
</evidence>
<dbReference type="InterPro" id="IPR008255">
    <property type="entry name" value="Pyr_nucl-diS_OxRdtase_2_AS"/>
</dbReference>
<dbReference type="RefSeq" id="WP_341875872.1">
    <property type="nucleotide sequence ID" value="NZ_CP121687.1"/>
</dbReference>
<dbReference type="Gene3D" id="3.50.50.60">
    <property type="entry name" value="FAD/NAD(P)-binding domain"/>
    <property type="match status" value="2"/>
</dbReference>
<dbReference type="PRINTS" id="PR00368">
    <property type="entry name" value="FADPNR"/>
</dbReference>
<keyword evidence="6 7" id="KW-0676">Redox-active center</keyword>
<keyword evidence="5" id="KW-1015">Disulfide bond</keyword>
<organism evidence="10 11">
    <name type="scientific">Defluviitalea saccharophila</name>
    <dbReference type="NCBI Taxonomy" id="879970"/>
    <lineage>
        <taxon>Bacteria</taxon>
        <taxon>Bacillati</taxon>
        <taxon>Bacillota</taxon>
        <taxon>Clostridia</taxon>
        <taxon>Lachnospirales</taxon>
        <taxon>Defluviitaleaceae</taxon>
        <taxon>Defluviitalea</taxon>
    </lineage>
</organism>
<dbReference type="Pfam" id="PF07992">
    <property type="entry name" value="Pyr_redox_2"/>
    <property type="match status" value="1"/>
</dbReference>
<dbReference type="SUPFAM" id="SSF51905">
    <property type="entry name" value="FAD/NAD(P)-binding domain"/>
    <property type="match status" value="1"/>
</dbReference>
<feature type="domain" description="FAD/NAD(P)-binding" evidence="9">
    <location>
        <begin position="2"/>
        <end position="288"/>
    </location>
</feature>
<keyword evidence="8" id="KW-0521">NADP</keyword>
<evidence type="ECO:0000256" key="2">
    <source>
        <dbReference type="ARBA" id="ARBA00022630"/>
    </source>
</evidence>
<dbReference type="GO" id="GO:0004791">
    <property type="term" value="F:thioredoxin-disulfide reductase (NADPH) activity"/>
    <property type="evidence" value="ECO:0007669"/>
    <property type="project" value="UniProtKB-EC"/>
</dbReference>
<dbReference type="PRINTS" id="PR00469">
    <property type="entry name" value="PNDRDTASEII"/>
</dbReference>
<keyword evidence="2 7" id="KW-0285">Flavoprotein</keyword>
<evidence type="ECO:0000256" key="8">
    <source>
        <dbReference type="RuleBase" id="RU003881"/>
    </source>
</evidence>
<comment type="subunit">
    <text evidence="7">Homodimer.</text>
</comment>
<evidence type="ECO:0000313" key="11">
    <source>
        <dbReference type="Proteomes" id="UP001486565"/>
    </source>
</evidence>
<dbReference type="InterPro" id="IPR036188">
    <property type="entry name" value="FAD/NAD-bd_sf"/>
</dbReference>
<comment type="similarity">
    <text evidence="1 7">Belongs to the class-II pyridine nucleotide-disulfide oxidoreductase family.</text>
</comment>
<dbReference type="PROSITE" id="PS00573">
    <property type="entry name" value="PYRIDINE_REDOX_2"/>
    <property type="match status" value="1"/>
</dbReference>
<name>A0ABZ2Y4B0_9FIRM</name>
<comment type="catalytic activity">
    <reaction evidence="7">
        <text>[thioredoxin]-dithiol + NADP(+) = [thioredoxin]-disulfide + NADPH + H(+)</text>
        <dbReference type="Rhea" id="RHEA:20345"/>
        <dbReference type="Rhea" id="RHEA-COMP:10698"/>
        <dbReference type="Rhea" id="RHEA-COMP:10700"/>
        <dbReference type="ChEBI" id="CHEBI:15378"/>
        <dbReference type="ChEBI" id="CHEBI:29950"/>
        <dbReference type="ChEBI" id="CHEBI:50058"/>
        <dbReference type="ChEBI" id="CHEBI:57783"/>
        <dbReference type="ChEBI" id="CHEBI:58349"/>
        <dbReference type="EC" id="1.8.1.9"/>
    </reaction>
</comment>
<evidence type="ECO:0000256" key="1">
    <source>
        <dbReference type="ARBA" id="ARBA00009333"/>
    </source>
</evidence>
<evidence type="ECO:0000259" key="9">
    <source>
        <dbReference type="Pfam" id="PF07992"/>
    </source>
</evidence>
<dbReference type="InterPro" id="IPR050097">
    <property type="entry name" value="Ferredoxin-NADP_redctase_2"/>
</dbReference>
<protein>
    <recommendedName>
        <fullName evidence="7">Thioredoxin reductase</fullName>
        <ecNumber evidence="7">1.8.1.9</ecNumber>
    </recommendedName>
</protein>
<dbReference type="NCBIfam" id="TIGR01292">
    <property type="entry name" value="TRX_reduct"/>
    <property type="match status" value="1"/>
</dbReference>
<evidence type="ECO:0000256" key="5">
    <source>
        <dbReference type="ARBA" id="ARBA00023157"/>
    </source>
</evidence>
<dbReference type="InterPro" id="IPR023753">
    <property type="entry name" value="FAD/NAD-binding_dom"/>
</dbReference>
<keyword evidence="11" id="KW-1185">Reference proteome</keyword>
<keyword evidence="3 7" id="KW-0274">FAD</keyword>
<comment type="cofactor">
    <cofactor evidence="8">
        <name>FAD</name>
        <dbReference type="ChEBI" id="CHEBI:57692"/>
    </cofactor>
    <text evidence="8">Binds 1 FAD per subunit.</text>
</comment>
<accession>A0ABZ2Y4B0</accession>
<dbReference type="PANTHER" id="PTHR48105">
    <property type="entry name" value="THIOREDOXIN REDUCTASE 1-RELATED-RELATED"/>
    <property type="match status" value="1"/>
</dbReference>